<keyword evidence="3" id="KW-1185">Reference proteome</keyword>
<evidence type="ECO:0000313" key="2">
    <source>
        <dbReference type="EMBL" id="RNA37825.1"/>
    </source>
</evidence>
<evidence type="ECO:0008006" key="4">
    <source>
        <dbReference type="Google" id="ProtNLM"/>
    </source>
</evidence>
<dbReference type="EMBL" id="REGN01000970">
    <property type="protein sequence ID" value="RNA37825.1"/>
    <property type="molecule type" value="Genomic_DNA"/>
</dbReference>
<dbReference type="Proteomes" id="UP000276133">
    <property type="component" value="Unassembled WGS sequence"/>
</dbReference>
<protein>
    <recommendedName>
        <fullName evidence="4">RNA-directed DNA polymerase from mobile element jockey-like</fullName>
    </recommendedName>
</protein>
<feature type="chain" id="PRO_5017957287" description="RNA-directed DNA polymerase from mobile element jockey-like" evidence="1">
    <location>
        <begin position="26"/>
        <end position="134"/>
    </location>
</feature>
<evidence type="ECO:0000256" key="1">
    <source>
        <dbReference type="SAM" id="SignalP"/>
    </source>
</evidence>
<accession>A0A3M7SQ43</accession>
<keyword evidence="1" id="KW-0732">Signal</keyword>
<comment type="caution">
    <text evidence="2">The sequence shown here is derived from an EMBL/GenBank/DDBJ whole genome shotgun (WGS) entry which is preliminary data.</text>
</comment>
<name>A0A3M7SQ43_BRAPC</name>
<evidence type="ECO:0000313" key="3">
    <source>
        <dbReference type="Proteomes" id="UP000276133"/>
    </source>
</evidence>
<gene>
    <name evidence="2" type="ORF">BpHYR1_043740</name>
</gene>
<organism evidence="2 3">
    <name type="scientific">Brachionus plicatilis</name>
    <name type="common">Marine rotifer</name>
    <name type="synonym">Brachionus muelleri</name>
    <dbReference type="NCBI Taxonomy" id="10195"/>
    <lineage>
        <taxon>Eukaryota</taxon>
        <taxon>Metazoa</taxon>
        <taxon>Spiralia</taxon>
        <taxon>Gnathifera</taxon>
        <taxon>Rotifera</taxon>
        <taxon>Eurotatoria</taxon>
        <taxon>Monogononta</taxon>
        <taxon>Pseudotrocha</taxon>
        <taxon>Ploima</taxon>
        <taxon>Brachionidae</taxon>
        <taxon>Brachionus</taxon>
    </lineage>
</organism>
<sequence length="134" mass="15348">MIQRIKRNLTCVLKLLFNLNPFILSVNHLNLTSYDPVDALYKEAILRLKHLPLLDLYNKNGFRSWNSRSLVIGCKNKLSAKVFITTKLCKGSTMRSKMNNEPSTSSFFHSFFLDINLYTATRIAMSRMLVANGS</sequence>
<dbReference type="AlphaFoldDB" id="A0A3M7SQ43"/>
<reference evidence="2 3" key="1">
    <citation type="journal article" date="2018" name="Sci. Rep.">
        <title>Genomic signatures of local adaptation to the degree of environmental predictability in rotifers.</title>
        <authorList>
            <person name="Franch-Gras L."/>
            <person name="Hahn C."/>
            <person name="Garcia-Roger E.M."/>
            <person name="Carmona M.J."/>
            <person name="Serra M."/>
            <person name="Gomez A."/>
        </authorList>
    </citation>
    <scope>NUCLEOTIDE SEQUENCE [LARGE SCALE GENOMIC DNA]</scope>
    <source>
        <strain evidence="2">HYR1</strain>
    </source>
</reference>
<proteinExistence type="predicted"/>
<feature type="signal peptide" evidence="1">
    <location>
        <begin position="1"/>
        <end position="25"/>
    </location>
</feature>